<dbReference type="Proteomes" id="UP000815325">
    <property type="component" value="Unassembled WGS sequence"/>
</dbReference>
<keyword evidence="1" id="KW-1133">Transmembrane helix</keyword>
<evidence type="ECO:0000256" key="1">
    <source>
        <dbReference type="SAM" id="Phobius"/>
    </source>
</evidence>
<evidence type="ECO:0000313" key="3">
    <source>
        <dbReference type="Proteomes" id="UP000815325"/>
    </source>
</evidence>
<evidence type="ECO:0000313" key="2">
    <source>
        <dbReference type="EMBL" id="KAF5826088.1"/>
    </source>
</evidence>
<feature type="transmembrane region" description="Helical" evidence="1">
    <location>
        <begin position="55"/>
        <end position="75"/>
    </location>
</feature>
<sequence>MCVQCGLTSSGAAWQAALQASSEVGSQQLLLIDRPTVVTERKLADALLEKSSARILGAVGGVLSSIVGGIATDILPASTEFGLVVGAFGLAIGILWPLIGPVTEISKLADLSAEEIEAAVAVREPIASGDLSQPLKLFGEDAILDWPGALDVVIRERDAYMARTMAAAASGKLKCI</sequence>
<feature type="transmembrane region" description="Helical" evidence="1">
    <location>
        <begin position="81"/>
        <end position="99"/>
    </location>
</feature>
<proteinExistence type="predicted"/>
<accession>A0ABQ7FUV3</accession>
<protein>
    <submittedName>
        <fullName evidence="2">Uncharacterized protein</fullName>
    </submittedName>
</protein>
<organism evidence="2 3">
    <name type="scientific">Dunaliella salina</name>
    <name type="common">Green alga</name>
    <name type="synonym">Protococcus salinus</name>
    <dbReference type="NCBI Taxonomy" id="3046"/>
    <lineage>
        <taxon>Eukaryota</taxon>
        <taxon>Viridiplantae</taxon>
        <taxon>Chlorophyta</taxon>
        <taxon>core chlorophytes</taxon>
        <taxon>Chlorophyceae</taxon>
        <taxon>CS clade</taxon>
        <taxon>Chlamydomonadales</taxon>
        <taxon>Dunaliellaceae</taxon>
        <taxon>Dunaliella</taxon>
    </lineage>
</organism>
<comment type="caution">
    <text evidence="2">The sequence shown here is derived from an EMBL/GenBank/DDBJ whole genome shotgun (WGS) entry which is preliminary data.</text>
</comment>
<gene>
    <name evidence="2" type="ORF">DUNSADRAFT_4909</name>
</gene>
<keyword evidence="3" id="KW-1185">Reference proteome</keyword>
<keyword evidence="1" id="KW-0472">Membrane</keyword>
<reference evidence="2" key="1">
    <citation type="submission" date="2017-08" db="EMBL/GenBank/DDBJ databases">
        <authorList>
            <person name="Polle J.E."/>
            <person name="Barry K."/>
            <person name="Cushman J."/>
            <person name="Schmutz J."/>
            <person name="Tran D."/>
            <person name="Hathwaick L.T."/>
            <person name="Yim W.C."/>
            <person name="Jenkins J."/>
            <person name="Mckie-Krisberg Z.M."/>
            <person name="Prochnik S."/>
            <person name="Lindquist E."/>
            <person name="Dockter R.B."/>
            <person name="Adam C."/>
            <person name="Molina H."/>
            <person name="Bunkerborg J."/>
            <person name="Jin E."/>
            <person name="Buchheim M."/>
            <person name="Magnuson J."/>
        </authorList>
    </citation>
    <scope>NUCLEOTIDE SEQUENCE</scope>
    <source>
        <strain evidence="2">CCAP 19/18</strain>
    </source>
</reference>
<dbReference type="EMBL" id="MU071391">
    <property type="protein sequence ID" value="KAF5826088.1"/>
    <property type="molecule type" value="Genomic_DNA"/>
</dbReference>
<name>A0ABQ7FUV3_DUNSA</name>
<keyword evidence="1" id="KW-0812">Transmembrane</keyword>